<evidence type="ECO:0000256" key="7">
    <source>
        <dbReference type="SAM" id="SignalP"/>
    </source>
</evidence>
<dbReference type="GO" id="GO:0004252">
    <property type="term" value="F:serine-type endopeptidase activity"/>
    <property type="evidence" value="ECO:0007669"/>
    <property type="project" value="InterPro"/>
</dbReference>
<name>A0A1H8UFI0_9PSEU</name>
<dbReference type="PROSITE" id="PS51892">
    <property type="entry name" value="SUBTILASE"/>
    <property type="match status" value="1"/>
</dbReference>
<evidence type="ECO:0000256" key="5">
    <source>
        <dbReference type="PROSITE-ProRule" id="PRU01240"/>
    </source>
</evidence>
<dbReference type="InterPro" id="IPR023828">
    <property type="entry name" value="Peptidase_S8_Ser-AS"/>
</dbReference>
<keyword evidence="2" id="KW-0645">Protease</keyword>
<gene>
    <name evidence="10" type="ORF">SAMN04489732_103249</name>
</gene>
<feature type="compositionally biased region" description="Polar residues" evidence="6">
    <location>
        <begin position="1062"/>
        <end position="1075"/>
    </location>
</feature>
<feature type="signal peptide" evidence="7">
    <location>
        <begin position="1"/>
        <end position="22"/>
    </location>
</feature>
<proteinExistence type="inferred from homology"/>
<dbReference type="InterPro" id="IPR000209">
    <property type="entry name" value="Peptidase_S8/S53_dom"/>
</dbReference>
<feature type="chain" id="PRO_5038872539" evidence="7">
    <location>
        <begin position="23"/>
        <end position="1144"/>
    </location>
</feature>
<sequence>MRRSSRSVRALVIAATGGLALASLTQLGTGQAAVAAPSATAADAAPQSVIVVLNNQLPDAPPTKAASGARRTEATQQQESVLAKLTGAAPAKVKHFALGNAFSATVTSAQAAQLAQDPAVAQVLPDSKVTLPDAKPAPGADSKAPKAQDKAAPQAPGTICPADPAKPLVEPEALTSIHAYSTDGSKSASDLATGAGVKVAFLADNMDPNYADFIRPDGSHVFSDYQDFSGDGPATTDSGAEAFGDASSIAAQGTVVHDLSKFVNENHPLPAGCNIVVKGVSPGASLVGLNVFGSTATNSAVLQAIDYAVTVDHVDVINESLGLNQYPDASSRNLFQVFNDQAVAAGVTVTASSGDAGITSTIGSPATDPLVISAGATTDNRLYAQTTYAAFPFSNGKWVNDNISALSSAGITQNGRTIDLVAPGEGNWADCAPAYAECRNFKTVPQPTDLESFGGTSESAPLTAGVAALVIQGYRGTHHGASPTPAQVKQFITGTAHDLGLPADEQGSGLLDARAAVEAALTSPGTTGAPAGAASNIALSTDQLTLEGAPGSTQNATVKVTNVGSKPLTVSAGTRTFAPQSSQTQTTAFDSAKLPTFPYYNGTNWAYKKVTFSVPAGAQRLLSRMAWQGSPKTVNGQSVTPVVRLTLIAPDGTFVANSRPQGGAATANYANVDVTRPAAGTWTAVLYSASGPTGYTGDIQLSNDTQRAVPYGQVSPQVLSLNPGQTQPVKVSLATPATGGDADYSVTFGSSDGHQTTLSAVLRSLIPTKNGSGGFGGTITGGNARAVSPAQTFSYEFDVPKGKKDLDVALKLQDPGTLVDGVLVDPNGELADVNSNVFLSAPNKLSQGTTLQLTDANPLPGRWHFVVVVQNPVTGKQIDQPFTGTVGFDQVSVSAPALPNSASKKLAAGQAVTVPVTVRNNGIEPVAIGVDARTNSRQTLQPQPLGGSTEVDLPELNANAPVYSIPPDTSKFTVATSSTVPAQVEIQGSAAGIDVLGDLKSAQAGSTVSVATIGEKQGYVTKGIWFADVQEIGPFGPSGAPAGHASYTASIQTAGFDAAVTSSTGDPYDQSVNPNGTGGTPMIVKPGQTVTVPVTITPSGKHGAAVAGHLNLVTVPTLPTGVTGLPQEGTGEVLATLPYSYQVG</sequence>
<comment type="similarity">
    <text evidence="1 5">Belongs to the peptidase S8 family.</text>
</comment>
<dbReference type="OrthoDB" id="3403864at2"/>
<dbReference type="Gene3D" id="3.40.50.200">
    <property type="entry name" value="Peptidase S8/S53 domain"/>
    <property type="match status" value="1"/>
</dbReference>
<protein>
    <submittedName>
        <fullName evidence="10">Peptidase inhibitor I9</fullName>
    </submittedName>
</protein>
<dbReference type="InterPro" id="IPR036852">
    <property type="entry name" value="Peptidase_S8/S53_dom_sf"/>
</dbReference>
<dbReference type="EMBL" id="FOEF01000003">
    <property type="protein sequence ID" value="SEP01979.1"/>
    <property type="molecule type" value="Genomic_DNA"/>
</dbReference>
<evidence type="ECO:0000256" key="1">
    <source>
        <dbReference type="ARBA" id="ARBA00011073"/>
    </source>
</evidence>
<organism evidence="10 11">
    <name type="scientific">Amycolatopsis saalfeldensis</name>
    <dbReference type="NCBI Taxonomy" id="394193"/>
    <lineage>
        <taxon>Bacteria</taxon>
        <taxon>Bacillati</taxon>
        <taxon>Actinomycetota</taxon>
        <taxon>Actinomycetes</taxon>
        <taxon>Pseudonocardiales</taxon>
        <taxon>Pseudonocardiaceae</taxon>
        <taxon>Amycolatopsis</taxon>
    </lineage>
</organism>
<keyword evidence="7" id="KW-0732">Signal</keyword>
<evidence type="ECO:0000313" key="11">
    <source>
        <dbReference type="Proteomes" id="UP000198582"/>
    </source>
</evidence>
<dbReference type="InterPro" id="IPR037045">
    <property type="entry name" value="S8pro/Inhibitor_I9_sf"/>
</dbReference>
<evidence type="ECO:0000313" key="10">
    <source>
        <dbReference type="EMBL" id="SEP01979.1"/>
    </source>
</evidence>
<evidence type="ECO:0000259" key="8">
    <source>
        <dbReference type="Pfam" id="PF00082"/>
    </source>
</evidence>
<dbReference type="PRINTS" id="PR00723">
    <property type="entry name" value="SUBTILISIN"/>
</dbReference>
<keyword evidence="4" id="KW-0720">Serine protease</keyword>
<dbReference type="AlphaFoldDB" id="A0A1H8UFI0"/>
<dbReference type="Proteomes" id="UP000198582">
    <property type="component" value="Unassembled WGS sequence"/>
</dbReference>
<comment type="caution">
    <text evidence="5">Lacks conserved residue(s) required for the propagation of feature annotation.</text>
</comment>
<evidence type="ECO:0000259" key="9">
    <source>
        <dbReference type="Pfam" id="PF05922"/>
    </source>
</evidence>
<dbReference type="Gene3D" id="3.30.70.80">
    <property type="entry name" value="Peptidase S8 propeptide/proteinase inhibitor I9"/>
    <property type="match status" value="1"/>
</dbReference>
<dbReference type="PROSITE" id="PS00138">
    <property type="entry name" value="SUBTILASE_SER"/>
    <property type="match status" value="1"/>
</dbReference>
<dbReference type="STRING" id="394193.SAMN04489732_103249"/>
<evidence type="ECO:0000256" key="3">
    <source>
        <dbReference type="ARBA" id="ARBA00022801"/>
    </source>
</evidence>
<dbReference type="SUPFAM" id="SSF52743">
    <property type="entry name" value="Subtilisin-like"/>
    <property type="match status" value="1"/>
</dbReference>
<accession>A0A1H8UFI0</accession>
<keyword evidence="3" id="KW-0378">Hydrolase</keyword>
<keyword evidence="11" id="KW-1185">Reference proteome</keyword>
<dbReference type="InterPro" id="IPR010259">
    <property type="entry name" value="S8pro/Inhibitor_I9"/>
</dbReference>
<dbReference type="Pfam" id="PF05922">
    <property type="entry name" value="Inhibitor_I9"/>
    <property type="match status" value="1"/>
</dbReference>
<reference evidence="10 11" key="1">
    <citation type="submission" date="2016-10" db="EMBL/GenBank/DDBJ databases">
        <authorList>
            <person name="de Groot N.N."/>
        </authorList>
    </citation>
    <scope>NUCLEOTIDE SEQUENCE [LARGE SCALE GENOMIC DNA]</scope>
    <source>
        <strain evidence="10 11">DSM 44993</strain>
    </source>
</reference>
<dbReference type="GO" id="GO:0006508">
    <property type="term" value="P:proteolysis"/>
    <property type="evidence" value="ECO:0007669"/>
    <property type="project" value="UniProtKB-KW"/>
</dbReference>
<feature type="domain" description="Inhibitor I9" evidence="9">
    <location>
        <begin position="49"/>
        <end position="131"/>
    </location>
</feature>
<feature type="domain" description="Peptidase S8/S53" evidence="8">
    <location>
        <begin position="227"/>
        <end position="506"/>
    </location>
</feature>
<dbReference type="InterPro" id="IPR015500">
    <property type="entry name" value="Peptidase_S8_subtilisin-rel"/>
</dbReference>
<dbReference type="Pfam" id="PF00082">
    <property type="entry name" value="Peptidase_S8"/>
    <property type="match status" value="1"/>
</dbReference>
<evidence type="ECO:0000256" key="2">
    <source>
        <dbReference type="ARBA" id="ARBA00022670"/>
    </source>
</evidence>
<evidence type="ECO:0000256" key="6">
    <source>
        <dbReference type="SAM" id="MobiDB-lite"/>
    </source>
</evidence>
<feature type="region of interest" description="Disordered" evidence="6">
    <location>
        <begin position="129"/>
        <end position="166"/>
    </location>
</feature>
<feature type="region of interest" description="Disordered" evidence="6">
    <location>
        <begin position="1062"/>
        <end position="1082"/>
    </location>
</feature>
<evidence type="ECO:0000256" key="4">
    <source>
        <dbReference type="ARBA" id="ARBA00022825"/>
    </source>
</evidence>